<evidence type="ECO:0000313" key="3">
    <source>
        <dbReference type="Proteomes" id="UP001374584"/>
    </source>
</evidence>
<gene>
    <name evidence="2" type="ORF">VNO80_05890</name>
</gene>
<reference evidence="2 3" key="1">
    <citation type="submission" date="2024-01" db="EMBL/GenBank/DDBJ databases">
        <title>The genomes of 5 underutilized Papilionoideae crops provide insights into root nodulation and disease resistanc.</title>
        <authorList>
            <person name="Jiang F."/>
        </authorList>
    </citation>
    <scope>NUCLEOTIDE SEQUENCE [LARGE SCALE GENOMIC DNA]</scope>
    <source>
        <strain evidence="2">JINMINGXINNONG_FW02</strain>
        <tissue evidence="2">Leaves</tissue>
    </source>
</reference>
<feature type="region of interest" description="Disordered" evidence="1">
    <location>
        <begin position="50"/>
        <end position="84"/>
    </location>
</feature>
<feature type="compositionally biased region" description="Basic and acidic residues" evidence="1">
    <location>
        <begin position="50"/>
        <end position="61"/>
    </location>
</feature>
<dbReference type="EMBL" id="JAYMYR010000003">
    <property type="protein sequence ID" value="KAK7372509.1"/>
    <property type="molecule type" value="Genomic_DNA"/>
</dbReference>
<comment type="caution">
    <text evidence="2">The sequence shown here is derived from an EMBL/GenBank/DDBJ whole genome shotgun (WGS) entry which is preliminary data.</text>
</comment>
<organism evidence="2 3">
    <name type="scientific">Phaseolus coccineus</name>
    <name type="common">Scarlet runner bean</name>
    <name type="synonym">Phaseolus multiflorus</name>
    <dbReference type="NCBI Taxonomy" id="3886"/>
    <lineage>
        <taxon>Eukaryota</taxon>
        <taxon>Viridiplantae</taxon>
        <taxon>Streptophyta</taxon>
        <taxon>Embryophyta</taxon>
        <taxon>Tracheophyta</taxon>
        <taxon>Spermatophyta</taxon>
        <taxon>Magnoliopsida</taxon>
        <taxon>eudicotyledons</taxon>
        <taxon>Gunneridae</taxon>
        <taxon>Pentapetalae</taxon>
        <taxon>rosids</taxon>
        <taxon>fabids</taxon>
        <taxon>Fabales</taxon>
        <taxon>Fabaceae</taxon>
        <taxon>Papilionoideae</taxon>
        <taxon>50 kb inversion clade</taxon>
        <taxon>NPAAA clade</taxon>
        <taxon>indigoferoid/millettioid clade</taxon>
        <taxon>Phaseoleae</taxon>
        <taxon>Phaseolus</taxon>
    </lineage>
</organism>
<sequence length="84" mass="10128">MNALRIKNARMCQKLKRSETMHVRMEQEYRDPLRSNCYNQLKTQEVRRLGVDSKVHSKDLNRPPWPSKRLREPPKYNALRNAHL</sequence>
<evidence type="ECO:0000313" key="2">
    <source>
        <dbReference type="EMBL" id="KAK7372509.1"/>
    </source>
</evidence>
<proteinExistence type="predicted"/>
<name>A0AAN9NFY0_PHACN</name>
<dbReference type="AlphaFoldDB" id="A0AAN9NFY0"/>
<evidence type="ECO:0000256" key="1">
    <source>
        <dbReference type="SAM" id="MobiDB-lite"/>
    </source>
</evidence>
<accession>A0AAN9NFY0</accession>
<protein>
    <submittedName>
        <fullName evidence="2">Uncharacterized protein</fullName>
    </submittedName>
</protein>
<dbReference type="Proteomes" id="UP001374584">
    <property type="component" value="Unassembled WGS sequence"/>
</dbReference>
<keyword evidence="3" id="KW-1185">Reference proteome</keyword>